<keyword evidence="2 5" id="KW-0808">Transferase</keyword>
<keyword evidence="3 5" id="KW-0949">S-adenosyl-L-methionine</keyword>
<dbReference type="Pfam" id="PF02590">
    <property type="entry name" value="SPOUT_MTase"/>
    <property type="match status" value="1"/>
</dbReference>
<comment type="subunit">
    <text evidence="5">Homodimer.</text>
</comment>
<dbReference type="HAMAP" id="MF_00658">
    <property type="entry name" value="23SrRNA_methyltr_H"/>
    <property type="match status" value="1"/>
</dbReference>
<dbReference type="InterPro" id="IPR029026">
    <property type="entry name" value="tRNA_m1G_MTases_N"/>
</dbReference>
<name>A0ABR7MF28_9BACT</name>
<evidence type="ECO:0000256" key="4">
    <source>
        <dbReference type="ARBA" id="ARBA00038303"/>
    </source>
</evidence>
<keyword evidence="7" id="KW-1185">Reference proteome</keyword>
<dbReference type="PANTHER" id="PTHR33603:SF1">
    <property type="entry name" value="RIBOSOMAL RNA LARGE SUBUNIT METHYLTRANSFERASE H"/>
    <property type="match status" value="1"/>
</dbReference>
<evidence type="ECO:0000313" key="7">
    <source>
        <dbReference type="Proteomes" id="UP000765802"/>
    </source>
</evidence>
<dbReference type="RefSeq" id="WP_187258453.1">
    <property type="nucleotide sequence ID" value="NZ_JBHULF010000006.1"/>
</dbReference>
<dbReference type="Proteomes" id="UP000765802">
    <property type="component" value="Unassembled WGS sequence"/>
</dbReference>
<feature type="binding site" evidence="5">
    <location>
        <position position="102"/>
    </location>
    <ligand>
        <name>S-adenosyl-L-methionine</name>
        <dbReference type="ChEBI" id="CHEBI:59789"/>
    </ligand>
</feature>
<feature type="binding site" evidence="5">
    <location>
        <begin position="121"/>
        <end position="126"/>
    </location>
    <ligand>
        <name>S-adenosyl-L-methionine</name>
        <dbReference type="ChEBI" id="CHEBI:59789"/>
    </ligand>
</feature>
<dbReference type="SUPFAM" id="SSF75217">
    <property type="entry name" value="alpha/beta knot"/>
    <property type="match status" value="1"/>
</dbReference>
<comment type="caution">
    <text evidence="6">The sequence shown here is derived from an EMBL/GenBank/DDBJ whole genome shotgun (WGS) entry which is preliminary data.</text>
</comment>
<dbReference type="PIRSF" id="PIRSF004505">
    <property type="entry name" value="MT_bac"/>
    <property type="match status" value="1"/>
</dbReference>
<evidence type="ECO:0000256" key="2">
    <source>
        <dbReference type="ARBA" id="ARBA00022679"/>
    </source>
</evidence>
<sequence length="154" mass="17800">MKIQLLTIGKQQDPTTRLAVEDFTQRINRYFPCEWKLLPPSKLTEPAAIKKAEAQQVLQYLQKDDYLVLLDERGKNISSPELSSLLQQRANESRKQLIFLIGGAYGVDSSVQQRADFTWSLSKLVFPHQIARLVLAEQVYRACTILRNEKYHHD</sequence>
<gene>
    <name evidence="5" type="primary">rlmH</name>
    <name evidence="6" type="ORF">BC349_18930</name>
</gene>
<proteinExistence type="inferred from homology"/>
<dbReference type="EC" id="2.1.1.177" evidence="5"/>
<evidence type="ECO:0000256" key="3">
    <source>
        <dbReference type="ARBA" id="ARBA00022691"/>
    </source>
</evidence>
<dbReference type="CDD" id="cd18081">
    <property type="entry name" value="RlmH-like"/>
    <property type="match status" value="1"/>
</dbReference>
<reference evidence="6 7" key="1">
    <citation type="submission" date="2016-07" db="EMBL/GenBank/DDBJ databases">
        <title>Genome analysis of Flavihumibacter stibioxidans YS-17.</title>
        <authorList>
            <person name="Shi K."/>
            <person name="Han Y."/>
            <person name="Wang G."/>
        </authorList>
    </citation>
    <scope>NUCLEOTIDE SEQUENCE [LARGE SCALE GENOMIC DNA]</scope>
    <source>
        <strain evidence="6 7">YS-17</strain>
    </source>
</reference>
<comment type="similarity">
    <text evidence="4 5">Belongs to the RNA methyltransferase RlmH family.</text>
</comment>
<evidence type="ECO:0000256" key="5">
    <source>
        <dbReference type="HAMAP-Rule" id="MF_00658"/>
    </source>
</evidence>
<evidence type="ECO:0000313" key="6">
    <source>
        <dbReference type="EMBL" id="MBC6493134.1"/>
    </source>
</evidence>
<comment type="subcellular location">
    <subcellularLocation>
        <location evidence="5">Cytoplasm</location>
    </subcellularLocation>
</comment>
<dbReference type="Gene3D" id="3.40.1280.10">
    <property type="match status" value="1"/>
</dbReference>
<dbReference type="PANTHER" id="PTHR33603">
    <property type="entry name" value="METHYLTRANSFERASE"/>
    <property type="match status" value="1"/>
</dbReference>
<protein>
    <recommendedName>
        <fullName evidence="5">Ribosomal RNA large subunit methyltransferase H</fullName>
        <ecNumber evidence="5">2.1.1.177</ecNumber>
    </recommendedName>
    <alternativeName>
        <fullName evidence="5">23S rRNA (pseudouridine1915-N3)-methyltransferase</fullName>
    </alternativeName>
    <alternativeName>
        <fullName evidence="5">23S rRNA m3Psi1915 methyltransferase</fullName>
    </alternativeName>
    <alternativeName>
        <fullName evidence="5">rRNA (pseudouridine-N3-)-methyltransferase RlmH</fullName>
    </alternativeName>
</protein>
<comment type="catalytic activity">
    <reaction evidence="5">
        <text>pseudouridine(1915) in 23S rRNA + S-adenosyl-L-methionine = N(3)-methylpseudouridine(1915) in 23S rRNA + S-adenosyl-L-homocysteine + H(+)</text>
        <dbReference type="Rhea" id="RHEA:42752"/>
        <dbReference type="Rhea" id="RHEA-COMP:10221"/>
        <dbReference type="Rhea" id="RHEA-COMP:10222"/>
        <dbReference type="ChEBI" id="CHEBI:15378"/>
        <dbReference type="ChEBI" id="CHEBI:57856"/>
        <dbReference type="ChEBI" id="CHEBI:59789"/>
        <dbReference type="ChEBI" id="CHEBI:65314"/>
        <dbReference type="ChEBI" id="CHEBI:74486"/>
        <dbReference type="EC" id="2.1.1.177"/>
    </reaction>
</comment>
<dbReference type="InterPro" id="IPR003742">
    <property type="entry name" value="RlmH-like"/>
</dbReference>
<keyword evidence="5" id="KW-0698">rRNA processing</keyword>
<accession>A0ABR7MF28</accession>
<keyword evidence="1 5" id="KW-0489">Methyltransferase</keyword>
<keyword evidence="5" id="KW-0963">Cytoplasm</keyword>
<organism evidence="6 7">
    <name type="scientific">Flavihumibacter stibioxidans</name>
    <dbReference type="NCBI Taxonomy" id="1834163"/>
    <lineage>
        <taxon>Bacteria</taxon>
        <taxon>Pseudomonadati</taxon>
        <taxon>Bacteroidota</taxon>
        <taxon>Chitinophagia</taxon>
        <taxon>Chitinophagales</taxon>
        <taxon>Chitinophagaceae</taxon>
        <taxon>Flavihumibacter</taxon>
    </lineage>
</organism>
<comment type="function">
    <text evidence="5">Specifically methylates the pseudouridine at position 1915 (m3Psi1915) in 23S rRNA.</text>
</comment>
<dbReference type="InterPro" id="IPR029028">
    <property type="entry name" value="Alpha/beta_knot_MTases"/>
</dbReference>
<dbReference type="EMBL" id="MBUA01000031">
    <property type="protein sequence ID" value="MBC6493134.1"/>
    <property type="molecule type" value="Genomic_DNA"/>
</dbReference>
<evidence type="ECO:0000256" key="1">
    <source>
        <dbReference type="ARBA" id="ARBA00022603"/>
    </source>
</evidence>
<feature type="binding site" evidence="5">
    <location>
        <position position="70"/>
    </location>
    <ligand>
        <name>S-adenosyl-L-methionine</name>
        <dbReference type="ChEBI" id="CHEBI:59789"/>
    </ligand>
</feature>